<proteinExistence type="predicted"/>
<reference evidence="2 3" key="1">
    <citation type="submission" date="2013-01" db="EMBL/GenBank/DDBJ databases">
        <title>The Genome Sequence of Clostridium bolteae 90B8.</title>
        <authorList>
            <consortium name="The Broad Institute Genome Sequencing Platform"/>
            <person name="Earl A."/>
            <person name="Ward D."/>
            <person name="Feldgarden M."/>
            <person name="Gevers D."/>
            <person name="Courvalin P."/>
            <person name="Lambert T."/>
            <person name="Walker B."/>
            <person name="Young S.K."/>
            <person name="Zeng Q."/>
            <person name="Gargeya S."/>
            <person name="Fitzgerald M."/>
            <person name="Haas B."/>
            <person name="Abouelleil A."/>
            <person name="Alvarado L."/>
            <person name="Arachchi H.M."/>
            <person name="Berlin A.M."/>
            <person name="Chapman S.B."/>
            <person name="Dewar J."/>
            <person name="Goldberg J."/>
            <person name="Griggs A."/>
            <person name="Gujja S."/>
            <person name="Hansen M."/>
            <person name="Howarth C."/>
            <person name="Imamovic A."/>
            <person name="Larimer J."/>
            <person name="McCowan C."/>
            <person name="Murphy C."/>
            <person name="Neiman D."/>
            <person name="Pearson M."/>
            <person name="Priest M."/>
            <person name="Roberts A."/>
            <person name="Saif S."/>
            <person name="Shea T."/>
            <person name="Sisk P."/>
            <person name="Sykes S."/>
            <person name="Wortman J."/>
            <person name="Nusbaum C."/>
            <person name="Birren B."/>
        </authorList>
    </citation>
    <scope>NUCLEOTIDE SEQUENCE [LARGE SCALE GENOMIC DNA]</scope>
    <source>
        <strain evidence="2 3">90B8</strain>
    </source>
</reference>
<keyword evidence="1" id="KW-0812">Transmembrane</keyword>
<organism evidence="2 3">
    <name type="scientific">Enterocloster bolteae 90B8</name>
    <dbReference type="NCBI Taxonomy" id="997897"/>
    <lineage>
        <taxon>Bacteria</taxon>
        <taxon>Bacillati</taxon>
        <taxon>Bacillota</taxon>
        <taxon>Clostridia</taxon>
        <taxon>Lachnospirales</taxon>
        <taxon>Lachnospiraceae</taxon>
        <taxon>Enterocloster</taxon>
    </lineage>
</organism>
<keyword evidence="1" id="KW-0472">Membrane</keyword>
<protein>
    <submittedName>
        <fullName evidence="2">Uncharacterized protein</fullName>
    </submittedName>
</protein>
<comment type="caution">
    <text evidence="2">The sequence shown here is derived from an EMBL/GenBank/DDBJ whole genome shotgun (WGS) entry which is preliminary data.</text>
</comment>
<evidence type="ECO:0000313" key="3">
    <source>
        <dbReference type="Proteomes" id="UP000013041"/>
    </source>
</evidence>
<keyword evidence="1" id="KW-1133">Transmembrane helix</keyword>
<dbReference type="AlphaFoldDB" id="N9ZPT8"/>
<name>N9ZPT8_9FIRM</name>
<dbReference type="HOGENOM" id="CLU_102867_0_0_9"/>
<sequence length="182" mass="19843">MEIAGGRKTVSGQEGNGIPLAVASALMVLFLFCGIAEYARLNLIAAGVRDAVQEAILSTVNDNYDDVYHGVREGYAGGYYPSGGGWDESLDYGDVYGFLDHLLGMEDHGSYHVKLVDRGRREEYRISGLDVVIQNVPLTSDSSERFLADATFLLQVPVRFGGSSLPDMQIHMKVQAAYTPVF</sequence>
<gene>
    <name evidence="2" type="ORF">HMPREF1097_01266</name>
</gene>
<feature type="transmembrane region" description="Helical" evidence="1">
    <location>
        <begin position="20"/>
        <end position="39"/>
    </location>
</feature>
<dbReference type="EMBL" id="AGYG01000009">
    <property type="protein sequence ID" value="ENZ41890.1"/>
    <property type="molecule type" value="Genomic_DNA"/>
</dbReference>
<dbReference type="PATRIC" id="fig|997897.5.peg.1347"/>
<dbReference type="Proteomes" id="UP000013041">
    <property type="component" value="Unassembled WGS sequence"/>
</dbReference>
<evidence type="ECO:0000313" key="2">
    <source>
        <dbReference type="EMBL" id="ENZ41890.1"/>
    </source>
</evidence>
<accession>N9ZPT8</accession>
<evidence type="ECO:0000256" key="1">
    <source>
        <dbReference type="SAM" id="Phobius"/>
    </source>
</evidence>